<evidence type="ECO:0000256" key="1">
    <source>
        <dbReference type="SAM" id="SignalP"/>
    </source>
</evidence>
<sequence>MIGIAAAAAALIAGGRAMAPGADETAGLPDQGQLIVSQEPSEAPPTEKSFDELVQIYRDIPVMDAHNHNAAGSKYRSMIPKWDSSGVDRVVLFGAVSEPAAEATDEVAWEAYQSNPERFIPLTSGINLLEKEGLDKLREKLERGYFGLGEIAAASQHSPALARVEWKTEHPMDGILPEIYALCAEYQAPVLLHIDPLNGMPVAKLQEALAAYPDTTFILAHANAFNSPANIEAWLEEYPNLYADFFAGFTVFNPESTNVLEDFIPVIRKFPDRIVLSTDSGYGLSSEEKAIEAMYRLMDKLDDRSLVERIAYSNMNGLIERQPATRTQLEKIKELGGEDDSSLKLAEPSKREAGEWLIRRQKEG</sequence>
<organism evidence="3 4">
    <name type="scientific">Paenibacillus pinisoli</name>
    <dbReference type="NCBI Taxonomy" id="1276110"/>
    <lineage>
        <taxon>Bacteria</taxon>
        <taxon>Bacillati</taxon>
        <taxon>Bacillota</taxon>
        <taxon>Bacilli</taxon>
        <taxon>Bacillales</taxon>
        <taxon>Paenibacillaceae</taxon>
        <taxon>Paenibacillus</taxon>
    </lineage>
</organism>
<dbReference type="InterPro" id="IPR032466">
    <property type="entry name" value="Metal_Hydrolase"/>
</dbReference>
<dbReference type="OrthoDB" id="581098at2"/>
<feature type="chain" id="PRO_5039298721" evidence="1">
    <location>
        <begin position="20"/>
        <end position="364"/>
    </location>
</feature>
<comment type="caution">
    <text evidence="3">The sequence shown here is derived from an EMBL/GenBank/DDBJ whole genome shotgun (WGS) entry which is preliminary data.</text>
</comment>
<dbReference type="Pfam" id="PF04909">
    <property type="entry name" value="Amidohydro_2"/>
    <property type="match status" value="1"/>
</dbReference>
<dbReference type="SUPFAM" id="SSF51556">
    <property type="entry name" value="Metallo-dependent hydrolases"/>
    <property type="match status" value="1"/>
</dbReference>
<evidence type="ECO:0000259" key="2">
    <source>
        <dbReference type="Pfam" id="PF04909"/>
    </source>
</evidence>
<gene>
    <name evidence="3" type="ORF">D3P09_23720</name>
</gene>
<keyword evidence="4" id="KW-1185">Reference proteome</keyword>
<proteinExistence type="predicted"/>
<evidence type="ECO:0000313" key="3">
    <source>
        <dbReference type="EMBL" id="RJX37362.1"/>
    </source>
</evidence>
<dbReference type="Proteomes" id="UP000267798">
    <property type="component" value="Unassembled WGS sequence"/>
</dbReference>
<keyword evidence="3" id="KW-0378">Hydrolase</keyword>
<dbReference type="AlphaFoldDB" id="A0A3A6P981"/>
<dbReference type="Gene3D" id="3.20.20.140">
    <property type="entry name" value="Metal-dependent hydrolases"/>
    <property type="match status" value="1"/>
</dbReference>
<dbReference type="InterPro" id="IPR006680">
    <property type="entry name" value="Amidohydro-rel"/>
</dbReference>
<evidence type="ECO:0000313" key="4">
    <source>
        <dbReference type="Proteomes" id="UP000267798"/>
    </source>
</evidence>
<protein>
    <submittedName>
        <fullName evidence="3">Amidohydrolase</fullName>
    </submittedName>
</protein>
<feature type="domain" description="Amidohydrolase-related" evidence="2">
    <location>
        <begin position="94"/>
        <end position="297"/>
    </location>
</feature>
<name>A0A3A6P981_9BACL</name>
<accession>A0A3A6P981</accession>
<dbReference type="EMBL" id="QXQB01000006">
    <property type="protein sequence ID" value="RJX37362.1"/>
    <property type="molecule type" value="Genomic_DNA"/>
</dbReference>
<feature type="signal peptide" evidence="1">
    <location>
        <begin position="1"/>
        <end position="19"/>
    </location>
</feature>
<reference evidence="3 4" key="1">
    <citation type="submission" date="2018-09" db="EMBL/GenBank/DDBJ databases">
        <title>Paenibacillus aracenensis nov. sp. isolated from a cave in southern Spain.</title>
        <authorList>
            <person name="Jurado V."/>
            <person name="Gutierrez-Patricio S."/>
            <person name="Gonzalez-Pimentel J.L."/>
            <person name="Miller A.Z."/>
            <person name="Laiz L."/>
            <person name="Saiz-Jimenez C."/>
        </authorList>
    </citation>
    <scope>NUCLEOTIDE SEQUENCE [LARGE SCALE GENOMIC DNA]</scope>
    <source>
        <strain evidence="3 4">JCM 19203</strain>
    </source>
</reference>
<dbReference type="GO" id="GO:0016787">
    <property type="term" value="F:hydrolase activity"/>
    <property type="evidence" value="ECO:0007669"/>
    <property type="project" value="UniProtKB-KW"/>
</dbReference>
<keyword evidence="1" id="KW-0732">Signal</keyword>